<gene>
    <name evidence="9" type="ORF">PACTADRAFT_28339</name>
</gene>
<dbReference type="Proteomes" id="UP000094236">
    <property type="component" value="Unassembled WGS sequence"/>
</dbReference>
<feature type="non-terminal residue" evidence="9">
    <location>
        <position position="1"/>
    </location>
</feature>
<feature type="transmembrane region" description="Helical" evidence="7">
    <location>
        <begin position="318"/>
        <end position="335"/>
    </location>
</feature>
<proteinExistence type="inferred from homology"/>
<feature type="transmembrane region" description="Helical" evidence="7">
    <location>
        <begin position="520"/>
        <end position="538"/>
    </location>
</feature>
<evidence type="ECO:0000256" key="6">
    <source>
        <dbReference type="SAM" id="MobiDB-lite"/>
    </source>
</evidence>
<name>A0A1E4TV83_PACTA</name>
<feature type="domain" description="Amino acid transporter transmembrane" evidence="8">
    <location>
        <begin position="200"/>
        <end position="607"/>
    </location>
</feature>
<dbReference type="GO" id="GO:0032974">
    <property type="term" value="P:amino acid transmembrane export from vacuole"/>
    <property type="evidence" value="ECO:0007669"/>
    <property type="project" value="EnsemblFungi"/>
</dbReference>
<evidence type="ECO:0000313" key="10">
    <source>
        <dbReference type="Proteomes" id="UP000094236"/>
    </source>
</evidence>
<keyword evidence="3 7" id="KW-0812">Transmembrane</keyword>
<feature type="non-terminal residue" evidence="9">
    <location>
        <position position="612"/>
    </location>
</feature>
<dbReference type="OrthoDB" id="1684102at2759"/>
<evidence type="ECO:0000256" key="5">
    <source>
        <dbReference type="ARBA" id="ARBA00023136"/>
    </source>
</evidence>
<dbReference type="PANTHER" id="PTHR22950">
    <property type="entry name" value="AMINO ACID TRANSPORTER"/>
    <property type="match status" value="1"/>
</dbReference>
<evidence type="ECO:0000256" key="7">
    <source>
        <dbReference type="SAM" id="Phobius"/>
    </source>
</evidence>
<feature type="transmembrane region" description="Helical" evidence="7">
    <location>
        <begin position="232"/>
        <end position="258"/>
    </location>
</feature>
<sequence length="612" mass="69128">VDVNNPNQEVLDTVNRHLVNQNDLEGFDSLQLAGGDITREIYNWAERHNPGTIHNESSSAFGSPIKKSSSFGEFGNNKNLKKAISKNNNIEGSDDHYNTFDEAVGSEDELMSVSDIKVPGGFRRSFIAQKYRNKQLALSKPNFFTSNFIEFLTLYGHFAGEDLRDDEESNFPQSSDTENYSTEQEDDTDNNSQFSDLENNASTFKTFLLLLKAFIGTGVLFLPKSFSNGGLIFSNLMLLVFSLLSYYCFVVLINVRLITNVSSYGNIGLILYGQNFERLILLCIILSQIGFSSAYIVFVGENFKSLYTQFFSAGSNLNIVYFIFLQLLIFIPLSLTRKIAKLSFTALIADFFILLGLLYVYYYSAFNIFQEGIDLNNLQYLNRSDWPLFIGTAVFTYEGIGLLIPIQESMKRPQDFNKILAIVIGIVTIIFVTIGTLCYLSFGDDVQTVILLNFPKDSILVRVIQLLYAIAILLSTPLQLFPAIKIIENFIFKKRDEEENHDNVDILSGKNDPVVKSQKNLTRVAIVLMTCLIAFFGSNDLDKFVSLVGSFTCIPLIYIFPPLLHLKLLNTDSFKEQDTGSLHRRLKVIDYIILALGIIIMIYTSYQNLGSW</sequence>
<dbReference type="STRING" id="669874.A0A1E4TV83"/>
<feature type="transmembrane region" description="Helical" evidence="7">
    <location>
        <begin position="207"/>
        <end position="226"/>
    </location>
</feature>
<feature type="transmembrane region" description="Helical" evidence="7">
    <location>
        <begin position="386"/>
        <end position="407"/>
    </location>
</feature>
<feature type="transmembrane region" description="Helical" evidence="7">
    <location>
        <begin position="544"/>
        <end position="568"/>
    </location>
</feature>
<keyword evidence="5 7" id="KW-0472">Membrane</keyword>
<dbReference type="GO" id="GO:0000329">
    <property type="term" value="C:fungal-type vacuole membrane"/>
    <property type="evidence" value="ECO:0007669"/>
    <property type="project" value="EnsemblFungi"/>
</dbReference>
<dbReference type="GO" id="GO:0005302">
    <property type="term" value="F:L-tyrosine transmembrane transporter activity"/>
    <property type="evidence" value="ECO:0007669"/>
    <property type="project" value="EnsemblFungi"/>
</dbReference>
<dbReference type="Pfam" id="PF01490">
    <property type="entry name" value="Aa_trans"/>
    <property type="match status" value="1"/>
</dbReference>
<dbReference type="PANTHER" id="PTHR22950:SF530">
    <property type="entry name" value="VACUOLAR AMINO ACID TRANSPORTER 3"/>
    <property type="match status" value="1"/>
</dbReference>
<feature type="compositionally biased region" description="Polar residues" evidence="6">
    <location>
        <begin position="170"/>
        <end position="182"/>
    </location>
</feature>
<dbReference type="InterPro" id="IPR013057">
    <property type="entry name" value="AA_transpt_TM"/>
</dbReference>
<dbReference type="GO" id="GO:0015824">
    <property type="term" value="P:proline transport"/>
    <property type="evidence" value="ECO:0007669"/>
    <property type="project" value="EnsemblFungi"/>
</dbReference>
<dbReference type="GO" id="GO:0015186">
    <property type="term" value="F:L-glutamine transmembrane transporter activity"/>
    <property type="evidence" value="ECO:0007669"/>
    <property type="project" value="EnsemblFungi"/>
</dbReference>
<evidence type="ECO:0000256" key="3">
    <source>
        <dbReference type="ARBA" id="ARBA00022692"/>
    </source>
</evidence>
<reference evidence="10" key="1">
    <citation type="submission" date="2016-05" db="EMBL/GenBank/DDBJ databases">
        <title>Comparative genomics of biotechnologically important yeasts.</title>
        <authorList>
            <consortium name="DOE Joint Genome Institute"/>
            <person name="Riley R."/>
            <person name="Haridas S."/>
            <person name="Wolfe K.H."/>
            <person name="Lopes M.R."/>
            <person name="Hittinger C.T."/>
            <person name="Goker M."/>
            <person name="Salamov A."/>
            <person name="Wisecaver J."/>
            <person name="Long T.M."/>
            <person name="Aerts A.L."/>
            <person name="Barry K."/>
            <person name="Choi C."/>
            <person name="Clum A."/>
            <person name="Coughlan A.Y."/>
            <person name="Deshpande S."/>
            <person name="Douglass A.P."/>
            <person name="Hanson S.J."/>
            <person name="Klenk H.-P."/>
            <person name="Labutti K."/>
            <person name="Lapidus A."/>
            <person name="Lindquist E."/>
            <person name="Lipzen A."/>
            <person name="Meier-Kolthoff J.P."/>
            <person name="Ohm R.A."/>
            <person name="Otillar R.P."/>
            <person name="Pangilinan J."/>
            <person name="Peng Y."/>
            <person name="Rokas A."/>
            <person name="Rosa C.A."/>
            <person name="Scheuner C."/>
            <person name="Sibirny A.A."/>
            <person name="Slot J.C."/>
            <person name="Stielow J.B."/>
            <person name="Sun H."/>
            <person name="Kurtzman C.P."/>
            <person name="Blackwell M."/>
            <person name="Grigoriev I.V."/>
            <person name="Jeffries T.W."/>
        </authorList>
    </citation>
    <scope>NUCLEOTIDE SEQUENCE [LARGE SCALE GENOMIC DNA]</scope>
    <source>
        <strain evidence="10">NRRL Y-2460</strain>
    </source>
</reference>
<feature type="transmembrane region" description="Helical" evidence="7">
    <location>
        <begin position="347"/>
        <end position="366"/>
    </location>
</feature>
<feature type="transmembrane region" description="Helical" evidence="7">
    <location>
        <begin position="419"/>
        <end position="442"/>
    </location>
</feature>
<feature type="transmembrane region" description="Helical" evidence="7">
    <location>
        <begin position="279"/>
        <end position="298"/>
    </location>
</feature>
<comment type="similarity">
    <text evidence="2">Belongs to the amino acid/polyamine transporter 2 family.</text>
</comment>
<evidence type="ECO:0000256" key="4">
    <source>
        <dbReference type="ARBA" id="ARBA00022989"/>
    </source>
</evidence>
<dbReference type="AlphaFoldDB" id="A0A1E4TV83"/>
<evidence type="ECO:0000313" key="9">
    <source>
        <dbReference type="EMBL" id="ODV95637.1"/>
    </source>
</evidence>
<evidence type="ECO:0000259" key="8">
    <source>
        <dbReference type="Pfam" id="PF01490"/>
    </source>
</evidence>
<evidence type="ECO:0000256" key="2">
    <source>
        <dbReference type="ARBA" id="ARBA00008066"/>
    </source>
</evidence>
<keyword evidence="4 7" id="KW-1133">Transmembrane helix</keyword>
<accession>A0A1E4TV83</accession>
<protein>
    <recommendedName>
        <fullName evidence="8">Amino acid transporter transmembrane domain-containing protein</fullName>
    </recommendedName>
</protein>
<keyword evidence="10" id="KW-1185">Reference proteome</keyword>
<comment type="subcellular location">
    <subcellularLocation>
        <location evidence="1">Membrane</location>
        <topology evidence="1">Multi-pass membrane protein</topology>
    </subcellularLocation>
</comment>
<feature type="transmembrane region" description="Helical" evidence="7">
    <location>
        <begin position="588"/>
        <end position="606"/>
    </location>
</feature>
<organism evidence="9 10">
    <name type="scientific">Pachysolen tannophilus NRRL Y-2460</name>
    <dbReference type="NCBI Taxonomy" id="669874"/>
    <lineage>
        <taxon>Eukaryota</taxon>
        <taxon>Fungi</taxon>
        <taxon>Dikarya</taxon>
        <taxon>Ascomycota</taxon>
        <taxon>Saccharomycotina</taxon>
        <taxon>Pichiomycetes</taxon>
        <taxon>Pachysolenaceae</taxon>
        <taxon>Pachysolen</taxon>
    </lineage>
</organism>
<dbReference type="EMBL" id="KV454014">
    <property type="protein sequence ID" value="ODV95637.1"/>
    <property type="molecule type" value="Genomic_DNA"/>
</dbReference>
<dbReference type="GO" id="GO:0015188">
    <property type="term" value="F:L-isoleucine transmembrane transporter activity"/>
    <property type="evidence" value="ECO:0007669"/>
    <property type="project" value="EnsemblFungi"/>
</dbReference>
<evidence type="ECO:0000256" key="1">
    <source>
        <dbReference type="ARBA" id="ARBA00004141"/>
    </source>
</evidence>
<feature type="region of interest" description="Disordered" evidence="6">
    <location>
        <begin position="165"/>
        <end position="195"/>
    </location>
</feature>
<feature type="transmembrane region" description="Helical" evidence="7">
    <location>
        <begin position="462"/>
        <end position="484"/>
    </location>
</feature>